<dbReference type="AlphaFoldDB" id="A0A9X2ZI01"/>
<comment type="caution">
    <text evidence="1">The sequence shown here is derived from an EMBL/GenBank/DDBJ whole genome shotgun (WGS) entry which is preliminary data.</text>
</comment>
<reference evidence="1" key="1">
    <citation type="submission" date="2022-10" db="EMBL/GenBank/DDBJ databases">
        <title>Two novel species of Flavobacterium.</title>
        <authorList>
            <person name="Liu Q."/>
            <person name="Xin Y.-H."/>
        </authorList>
    </citation>
    <scope>NUCLEOTIDE SEQUENCE</scope>
    <source>
        <strain evidence="1">LS1R49</strain>
    </source>
</reference>
<evidence type="ECO:0000313" key="2">
    <source>
        <dbReference type="Proteomes" id="UP001151079"/>
    </source>
</evidence>
<proteinExistence type="predicted"/>
<dbReference type="RefSeq" id="WP_264207162.1">
    <property type="nucleotide sequence ID" value="NZ_JAOZEW010000016.1"/>
</dbReference>
<sequence>MKRRALSNKLYKATIKKAIRKLDFIINPNIPNIKAMGKNK</sequence>
<keyword evidence="2" id="KW-1185">Reference proteome</keyword>
<organism evidence="1 2">
    <name type="scientific">Flavobacterium shii</name>
    <dbReference type="NCBI Taxonomy" id="2987687"/>
    <lineage>
        <taxon>Bacteria</taxon>
        <taxon>Pseudomonadati</taxon>
        <taxon>Bacteroidota</taxon>
        <taxon>Flavobacteriia</taxon>
        <taxon>Flavobacteriales</taxon>
        <taxon>Flavobacteriaceae</taxon>
        <taxon>Flavobacterium</taxon>
    </lineage>
</organism>
<gene>
    <name evidence="1" type="ORF">OIU83_15455</name>
</gene>
<dbReference type="EMBL" id="JAOZEW010000016">
    <property type="protein sequence ID" value="MCV9929061.1"/>
    <property type="molecule type" value="Genomic_DNA"/>
</dbReference>
<protein>
    <submittedName>
        <fullName evidence="1">Uncharacterized protein</fullName>
    </submittedName>
</protein>
<evidence type="ECO:0000313" key="1">
    <source>
        <dbReference type="EMBL" id="MCV9929061.1"/>
    </source>
</evidence>
<name>A0A9X2ZI01_9FLAO</name>
<dbReference type="Proteomes" id="UP001151079">
    <property type="component" value="Unassembled WGS sequence"/>
</dbReference>
<accession>A0A9X2ZI01</accession>